<dbReference type="Proteomes" id="UP001183777">
    <property type="component" value="Unassembled WGS sequence"/>
</dbReference>
<dbReference type="InterPro" id="IPR002645">
    <property type="entry name" value="STAS_dom"/>
</dbReference>
<gene>
    <name evidence="3" type="ORF">RM649_29950</name>
</gene>
<evidence type="ECO:0000313" key="4">
    <source>
        <dbReference type="Proteomes" id="UP001183777"/>
    </source>
</evidence>
<organism evidence="3 4">
    <name type="scientific">Streptomyces salyersiae</name>
    <dbReference type="NCBI Taxonomy" id="3075530"/>
    <lineage>
        <taxon>Bacteria</taxon>
        <taxon>Bacillati</taxon>
        <taxon>Actinomycetota</taxon>
        <taxon>Actinomycetes</taxon>
        <taxon>Kitasatosporales</taxon>
        <taxon>Streptomycetaceae</taxon>
        <taxon>Streptomyces</taxon>
    </lineage>
</organism>
<dbReference type="EMBL" id="JAVREX010000017">
    <property type="protein sequence ID" value="MDT0431847.1"/>
    <property type="molecule type" value="Genomic_DNA"/>
</dbReference>
<feature type="domain" description="STAS" evidence="2">
    <location>
        <begin position="9"/>
        <end position="103"/>
    </location>
</feature>
<dbReference type="CDD" id="cd07043">
    <property type="entry name" value="STAS_anti-anti-sigma_factors"/>
    <property type="match status" value="1"/>
</dbReference>
<dbReference type="SUPFAM" id="SSF52091">
    <property type="entry name" value="SpoIIaa-like"/>
    <property type="match status" value="1"/>
</dbReference>
<protein>
    <submittedName>
        <fullName evidence="3">STAS domain-containing protein</fullName>
    </submittedName>
</protein>
<evidence type="ECO:0000259" key="2">
    <source>
        <dbReference type="PROSITE" id="PS50801"/>
    </source>
</evidence>
<dbReference type="PROSITE" id="PS50801">
    <property type="entry name" value="STAS"/>
    <property type="match status" value="1"/>
</dbReference>
<accession>A0ABU2RSN4</accession>
<feature type="compositionally biased region" description="Pro residues" evidence="1">
    <location>
        <begin position="1"/>
        <end position="10"/>
    </location>
</feature>
<name>A0ABU2RSN4_9ACTN</name>
<comment type="caution">
    <text evidence="3">The sequence shown here is derived from an EMBL/GenBank/DDBJ whole genome shotgun (WGS) entry which is preliminary data.</text>
</comment>
<evidence type="ECO:0000256" key="1">
    <source>
        <dbReference type="SAM" id="MobiDB-lite"/>
    </source>
</evidence>
<evidence type="ECO:0000313" key="3">
    <source>
        <dbReference type="EMBL" id="MDT0431847.1"/>
    </source>
</evidence>
<feature type="region of interest" description="Disordered" evidence="1">
    <location>
        <begin position="1"/>
        <end position="20"/>
    </location>
</feature>
<dbReference type="Gene3D" id="3.30.750.24">
    <property type="entry name" value="STAS domain"/>
    <property type="match status" value="1"/>
</dbReference>
<sequence>MTALPLPPFTVTPEAGPGTARLRLTGDLDYDTSGELARAAEECLAADPHLADLHLDCAQLRLCDSMGVATLLLIHRGATTRGVRLHVESPPPFLTRILDVTGIGHLFALGAHGQESAQERTDDGATPS</sequence>
<keyword evidence="4" id="KW-1185">Reference proteome</keyword>
<proteinExistence type="predicted"/>
<reference evidence="4" key="1">
    <citation type="submission" date="2023-07" db="EMBL/GenBank/DDBJ databases">
        <title>30 novel species of actinomycetes from the DSMZ collection.</title>
        <authorList>
            <person name="Nouioui I."/>
        </authorList>
    </citation>
    <scope>NUCLEOTIDE SEQUENCE [LARGE SCALE GENOMIC DNA]</scope>
    <source>
        <strain evidence="4">DSM 41770</strain>
    </source>
</reference>
<dbReference type="InterPro" id="IPR058548">
    <property type="entry name" value="MlaB-like_STAS"/>
</dbReference>
<dbReference type="InterPro" id="IPR036513">
    <property type="entry name" value="STAS_dom_sf"/>
</dbReference>
<dbReference type="Pfam" id="PF13466">
    <property type="entry name" value="STAS_2"/>
    <property type="match status" value="1"/>
</dbReference>
<dbReference type="RefSeq" id="WP_200692782.1">
    <property type="nucleotide sequence ID" value="NZ_JAVREX010000017.1"/>
</dbReference>